<organism evidence="1 2">
    <name type="scientific">Rubrimonas cliftonensis</name>
    <dbReference type="NCBI Taxonomy" id="89524"/>
    <lineage>
        <taxon>Bacteria</taxon>
        <taxon>Pseudomonadati</taxon>
        <taxon>Pseudomonadota</taxon>
        <taxon>Alphaproteobacteria</taxon>
        <taxon>Rhodobacterales</taxon>
        <taxon>Paracoccaceae</taxon>
        <taxon>Rubrimonas</taxon>
    </lineage>
</organism>
<sequence>MARFTVRDVEGMRQLRIDLAGETVRTVRGALSRLEGDIRMTAPLPGPGTLLRSMISREGAVRPRYTGSGAVHLQPSMRGYHVFEAREMRWILEPGVFWAAEGDVRLGLRLERIVPSLFAGDGLFKLQTTVVGEGKVVINAPGPVEEVAIDDAEILVKGRLVLGRTDGLRFSTKRPGGLIRALIAGEPLARAYRGTGKLLVCWTPYWNQYIHDMMNPDLRPSSGLWE</sequence>
<dbReference type="OrthoDB" id="9779518at2"/>
<evidence type="ECO:0000313" key="1">
    <source>
        <dbReference type="EMBL" id="SEA16826.1"/>
    </source>
</evidence>
<accession>A0A1H3YZG0</accession>
<keyword evidence="2" id="KW-1185">Reference proteome</keyword>
<dbReference type="STRING" id="89524.SAMN05444370_103315"/>
<dbReference type="AlphaFoldDB" id="A0A1H3YZG0"/>
<gene>
    <name evidence="1" type="ORF">SAMN05444370_103315</name>
</gene>
<dbReference type="InterPro" id="IPR002838">
    <property type="entry name" value="AIM24"/>
</dbReference>
<reference evidence="1 2" key="1">
    <citation type="submission" date="2016-10" db="EMBL/GenBank/DDBJ databases">
        <authorList>
            <person name="de Groot N.N."/>
        </authorList>
    </citation>
    <scope>NUCLEOTIDE SEQUENCE [LARGE SCALE GENOMIC DNA]</scope>
    <source>
        <strain evidence="1 2">DSM 15345</strain>
    </source>
</reference>
<protein>
    <submittedName>
        <fullName evidence="1">Uncharacterized conserved protein, AIM24 family</fullName>
    </submittedName>
</protein>
<dbReference type="Proteomes" id="UP000198703">
    <property type="component" value="Unassembled WGS sequence"/>
</dbReference>
<dbReference type="InterPro" id="IPR016031">
    <property type="entry name" value="Trp_RNA-bd_attenuator-like_dom"/>
</dbReference>
<dbReference type="EMBL" id="FNQM01000003">
    <property type="protein sequence ID" value="SEA16826.1"/>
    <property type="molecule type" value="Genomic_DNA"/>
</dbReference>
<evidence type="ECO:0000313" key="2">
    <source>
        <dbReference type="Proteomes" id="UP000198703"/>
    </source>
</evidence>
<name>A0A1H3YZG0_9RHOB</name>
<dbReference type="SUPFAM" id="SSF51219">
    <property type="entry name" value="TRAP-like"/>
    <property type="match status" value="1"/>
</dbReference>
<dbReference type="Gene3D" id="3.60.160.10">
    <property type="entry name" value="Mitochondrial biogenesis AIM24"/>
    <property type="match status" value="1"/>
</dbReference>
<dbReference type="PANTHER" id="PTHR38074:SF1">
    <property type="entry name" value="ALTERED INHERITANCE OF MITOCHONDRIA PROTEIN 24, MITOCHONDRIAL"/>
    <property type="match status" value="1"/>
</dbReference>
<proteinExistence type="predicted"/>
<dbReference type="PANTHER" id="PTHR38074">
    <property type="entry name" value="ALTERED INHERITANCE OF MITOCHONDRIA PROTEIN 24, MITOCHONDRIAL"/>
    <property type="match status" value="1"/>
</dbReference>
<dbReference type="RefSeq" id="WP_093250848.1">
    <property type="nucleotide sequence ID" value="NZ_FNQM01000003.1"/>
</dbReference>
<dbReference type="Pfam" id="PF01987">
    <property type="entry name" value="AIM24"/>
    <property type="match status" value="1"/>
</dbReference>
<dbReference type="InterPro" id="IPR036983">
    <property type="entry name" value="AIM24_sf"/>
</dbReference>